<dbReference type="EMBL" id="QXDF01000001">
    <property type="protein sequence ID" value="RIA55773.1"/>
    <property type="molecule type" value="Genomic_DNA"/>
</dbReference>
<feature type="domain" description="Molybdopterin oxidoreductase" evidence="9">
    <location>
        <begin position="205"/>
        <end position="300"/>
    </location>
</feature>
<gene>
    <name evidence="11" type="ORF">BXY53_0849</name>
</gene>
<reference evidence="11 12" key="1">
    <citation type="submission" date="2018-08" db="EMBL/GenBank/DDBJ databases">
        <title>Genomic Encyclopedia of Archaeal and Bacterial Type Strains, Phase II (KMG-II): from individual species to whole genera.</title>
        <authorList>
            <person name="Goeker M."/>
        </authorList>
    </citation>
    <scope>NUCLEOTIDE SEQUENCE [LARGE SCALE GENOMIC DNA]</scope>
    <source>
        <strain evidence="11 12">DSM 5002</strain>
    </source>
</reference>
<dbReference type="GO" id="GO:0043546">
    <property type="term" value="F:molybdopterin cofactor binding"/>
    <property type="evidence" value="ECO:0007669"/>
    <property type="project" value="InterPro"/>
</dbReference>
<dbReference type="Gene3D" id="3.30.2070.10">
    <property type="entry name" value="Formate dehydrogenase/DMSO reductase"/>
    <property type="match status" value="1"/>
</dbReference>
<evidence type="ECO:0000256" key="7">
    <source>
        <dbReference type="ARBA" id="ARBA00023014"/>
    </source>
</evidence>
<dbReference type="Gene3D" id="3.40.50.740">
    <property type="match status" value="1"/>
</dbReference>
<sequence length="537" mass="58709">MEDLRNPCVACVGFLDGLQQTCTERTFRPVGCFIGREALDPLQDVLAADAVAQPHVVLLVPFRRVHQHLVDRAFVARSARQGTVDQETRTQAASAVNEKAVASWPAFAVTQFSEVQDIGDIIKDDRATERLLDASTESIAIPADKWRGENGPVTAVDRTGDGNRHATKPLGGIGTVKSLSFHLGDDEVRNLFGLAEALKPDLSPPIKALFVYNCNPVTASADQEGLVRGLKREDLFTIVSEIFPTDTTDYADIILPATSQLEQLDLMYSWGHFNMQINNPAIPPRGEAVSNTELFRRLARRMGLDDPALQRSDETLTREAVDWEAENVAGIDLDRLERDGYARLNVGAPNERRPHAEGNFPTPSGKCELASAVAHEGGRLLEVYRQGYSGSDTGGAVDPLPGYRPEAQAEKEPFVLVSPKTHHFLNSGYANMTTKPEGFAEQRVWVHPEDAQRKGISDGDPVCVFNDQGAVEAKAFITDDTLAGVLVITRGFWRKHVGGATVNSLVRHRPAEIGQAPTINETRVDICAVSTPGPWIR</sequence>
<evidence type="ECO:0000256" key="8">
    <source>
        <dbReference type="SAM" id="MobiDB-lite"/>
    </source>
</evidence>
<dbReference type="InterPro" id="IPR006655">
    <property type="entry name" value="Mopterin_OxRdtase_prok_CS"/>
</dbReference>
<keyword evidence="6" id="KW-0408">Iron</keyword>
<keyword evidence="5" id="KW-0560">Oxidoreductase</keyword>
<evidence type="ECO:0000256" key="2">
    <source>
        <dbReference type="ARBA" id="ARBA00010312"/>
    </source>
</evidence>
<keyword evidence="3" id="KW-0500">Molybdenum</keyword>
<evidence type="ECO:0000256" key="5">
    <source>
        <dbReference type="ARBA" id="ARBA00023002"/>
    </source>
</evidence>
<dbReference type="Pfam" id="PF00384">
    <property type="entry name" value="Molybdopterin"/>
    <property type="match status" value="1"/>
</dbReference>
<dbReference type="PANTHER" id="PTHR43742">
    <property type="entry name" value="TRIMETHYLAMINE-N-OXIDE REDUCTASE"/>
    <property type="match status" value="1"/>
</dbReference>
<dbReference type="InterPro" id="IPR006656">
    <property type="entry name" value="Mopterin_OxRdtase"/>
</dbReference>
<proteinExistence type="inferred from homology"/>
<dbReference type="InterPro" id="IPR009010">
    <property type="entry name" value="Asp_de-COase-like_dom_sf"/>
</dbReference>
<organism evidence="11 12">
    <name type="scientific">Dichotomicrobium thermohalophilum</name>
    <dbReference type="NCBI Taxonomy" id="933063"/>
    <lineage>
        <taxon>Bacteria</taxon>
        <taxon>Pseudomonadati</taxon>
        <taxon>Pseudomonadota</taxon>
        <taxon>Alphaproteobacteria</taxon>
        <taxon>Hyphomicrobiales</taxon>
        <taxon>Hyphomicrobiaceae</taxon>
        <taxon>Dichotomicrobium</taxon>
    </lineage>
</organism>
<comment type="cofactor">
    <cofactor evidence="1">
        <name>Mo-bis(molybdopterin guanine dinucleotide)</name>
        <dbReference type="ChEBI" id="CHEBI:60539"/>
    </cofactor>
</comment>
<evidence type="ECO:0000256" key="4">
    <source>
        <dbReference type="ARBA" id="ARBA00022723"/>
    </source>
</evidence>
<dbReference type="GO" id="GO:0051536">
    <property type="term" value="F:iron-sulfur cluster binding"/>
    <property type="evidence" value="ECO:0007669"/>
    <property type="project" value="UniProtKB-KW"/>
</dbReference>
<evidence type="ECO:0000259" key="9">
    <source>
        <dbReference type="Pfam" id="PF00384"/>
    </source>
</evidence>
<keyword evidence="4" id="KW-0479">Metal-binding</keyword>
<evidence type="ECO:0000259" key="10">
    <source>
        <dbReference type="Pfam" id="PF01568"/>
    </source>
</evidence>
<dbReference type="AlphaFoldDB" id="A0A397Q4B6"/>
<evidence type="ECO:0000313" key="12">
    <source>
        <dbReference type="Proteomes" id="UP000266273"/>
    </source>
</evidence>
<keyword evidence="12" id="KW-1185">Reference proteome</keyword>
<dbReference type="Pfam" id="PF01568">
    <property type="entry name" value="Molydop_binding"/>
    <property type="match status" value="1"/>
</dbReference>
<dbReference type="InterPro" id="IPR050612">
    <property type="entry name" value="Prok_Mopterin_Oxidored"/>
</dbReference>
<protein>
    <submittedName>
        <fullName evidence="11">Molybdopterin-dependent oxidoreductase-like protein</fullName>
    </submittedName>
</protein>
<evidence type="ECO:0000256" key="6">
    <source>
        <dbReference type="ARBA" id="ARBA00023004"/>
    </source>
</evidence>
<dbReference type="PROSITE" id="PS00490">
    <property type="entry name" value="MOLYBDOPTERIN_PROK_2"/>
    <property type="match status" value="1"/>
</dbReference>
<dbReference type="InterPro" id="IPR006657">
    <property type="entry name" value="MoPterin_dinucl-bd_dom"/>
</dbReference>
<name>A0A397Q4B6_9HYPH</name>
<dbReference type="GO" id="GO:0046872">
    <property type="term" value="F:metal ion binding"/>
    <property type="evidence" value="ECO:0007669"/>
    <property type="project" value="UniProtKB-KW"/>
</dbReference>
<feature type="domain" description="Molybdopterin dinucleotide-binding" evidence="10">
    <location>
        <begin position="414"/>
        <end position="522"/>
    </location>
</feature>
<evidence type="ECO:0000256" key="3">
    <source>
        <dbReference type="ARBA" id="ARBA00022505"/>
    </source>
</evidence>
<dbReference type="Proteomes" id="UP000266273">
    <property type="component" value="Unassembled WGS sequence"/>
</dbReference>
<dbReference type="PROSITE" id="PS00932">
    <property type="entry name" value="MOLYBDOPTERIN_PROK_3"/>
    <property type="match status" value="1"/>
</dbReference>
<feature type="region of interest" description="Disordered" evidence="8">
    <location>
        <begin position="150"/>
        <end position="169"/>
    </location>
</feature>
<comment type="similarity">
    <text evidence="2">Belongs to the prokaryotic molybdopterin-containing oxidoreductase family.</text>
</comment>
<comment type="caution">
    <text evidence="11">The sequence shown here is derived from an EMBL/GenBank/DDBJ whole genome shotgun (WGS) entry which is preliminary data.</text>
</comment>
<accession>A0A397Q4B6</accession>
<dbReference type="Gene3D" id="2.40.40.20">
    <property type="match status" value="1"/>
</dbReference>
<dbReference type="PANTHER" id="PTHR43742:SF6">
    <property type="entry name" value="OXIDOREDUCTASE YYAE-RELATED"/>
    <property type="match status" value="1"/>
</dbReference>
<keyword evidence="7" id="KW-0411">Iron-sulfur</keyword>
<dbReference type="SUPFAM" id="SSF53706">
    <property type="entry name" value="Formate dehydrogenase/DMSO reductase, domains 1-3"/>
    <property type="match status" value="1"/>
</dbReference>
<evidence type="ECO:0000313" key="11">
    <source>
        <dbReference type="EMBL" id="RIA55773.1"/>
    </source>
</evidence>
<dbReference type="GO" id="GO:0016491">
    <property type="term" value="F:oxidoreductase activity"/>
    <property type="evidence" value="ECO:0007669"/>
    <property type="project" value="UniProtKB-KW"/>
</dbReference>
<evidence type="ECO:0000256" key="1">
    <source>
        <dbReference type="ARBA" id="ARBA00001942"/>
    </source>
</evidence>
<dbReference type="Gene3D" id="3.40.228.10">
    <property type="entry name" value="Dimethylsulfoxide Reductase, domain 2"/>
    <property type="match status" value="1"/>
</dbReference>
<dbReference type="SUPFAM" id="SSF50692">
    <property type="entry name" value="ADC-like"/>
    <property type="match status" value="1"/>
</dbReference>